<evidence type="ECO:0000313" key="3">
    <source>
        <dbReference type="EMBL" id="NKY15321.1"/>
    </source>
</evidence>
<gene>
    <name evidence="3" type="ORF">HGA06_14495</name>
</gene>
<dbReference type="AlphaFoldDB" id="A0AA44IE59"/>
<organism evidence="3 4">
    <name type="scientific">Streptomyces somaliensis (strain ATCC 33201 / DSM 40738 / JCM 12659 / KCTC 9044 / NCTC 11332 / NRRL B-12077 / IP 733)</name>
    <dbReference type="NCBI Taxonomy" id="1134445"/>
    <lineage>
        <taxon>Bacteria</taxon>
        <taxon>Bacillati</taxon>
        <taxon>Actinomycetota</taxon>
        <taxon>Actinomycetes</taxon>
        <taxon>Kitasatosporales</taxon>
        <taxon>Streptomycetaceae</taxon>
        <taxon>Streptomyces</taxon>
    </lineage>
</organism>
<evidence type="ECO:0008006" key="5">
    <source>
        <dbReference type="Google" id="ProtNLM"/>
    </source>
</evidence>
<feature type="compositionally biased region" description="Low complexity" evidence="1">
    <location>
        <begin position="38"/>
        <end position="52"/>
    </location>
</feature>
<feature type="signal peptide" evidence="2">
    <location>
        <begin position="1"/>
        <end position="30"/>
    </location>
</feature>
<feature type="region of interest" description="Disordered" evidence="1">
    <location>
        <begin position="38"/>
        <end position="84"/>
    </location>
</feature>
<feature type="chain" id="PRO_5041437893" description="Secreted protein" evidence="2">
    <location>
        <begin position="31"/>
        <end position="84"/>
    </location>
</feature>
<sequence>MRSSKSARTAPSAVLALLVLPLMALSFAIAQTPALSAAAQPRAAAAGTAAEPLRAHTPAPGRQPNVGTKEGEQSVHGGMCVRTS</sequence>
<dbReference type="RefSeq" id="WP_168439516.1">
    <property type="nucleotide sequence ID" value="NZ_JAAXOU010000161.1"/>
</dbReference>
<comment type="caution">
    <text evidence="3">The sequence shown here is derived from an EMBL/GenBank/DDBJ whole genome shotgun (WGS) entry which is preliminary data.</text>
</comment>
<protein>
    <recommendedName>
        <fullName evidence="5">Secreted protein</fullName>
    </recommendedName>
</protein>
<proteinExistence type="predicted"/>
<dbReference type="EMBL" id="JAAXOU010000161">
    <property type="protein sequence ID" value="NKY15321.1"/>
    <property type="molecule type" value="Genomic_DNA"/>
</dbReference>
<evidence type="ECO:0000313" key="4">
    <source>
        <dbReference type="Proteomes" id="UP000570003"/>
    </source>
</evidence>
<feature type="non-terminal residue" evidence="3">
    <location>
        <position position="84"/>
    </location>
</feature>
<dbReference type="Proteomes" id="UP000570003">
    <property type="component" value="Unassembled WGS sequence"/>
</dbReference>
<keyword evidence="2" id="KW-0732">Signal</keyword>
<accession>A0AA44IE59</accession>
<reference evidence="3 4" key="1">
    <citation type="submission" date="2020-04" db="EMBL/GenBank/DDBJ databases">
        <title>MicrobeNet Type strains.</title>
        <authorList>
            <person name="Nicholson A.C."/>
        </authorList>
    </citation>
    <scope>NUCLEOTIDE SEQUENCE [LARGE SCALE GENOMIC DNA]</scope>
    <source>
        <strain evidence="3 4">DSM 40738</strain>
    </source>
</reference>
<evidence type="ECO:0000256" key="2">
    <source>
        <dbReference type="SAM" id="SignalP"/>
    </source>
</evidence>
<evidence type="ECO:0000256" key="1">
    <source>
        <dbReference type="SAM" id="MobiDB-lite"/>
    </source>
</evidence>
<name>A0AA44IE59_STRE0</name>
<keyword evidence="4" id="KW-1185">Reference proteome</keyword>